<gene>
    <name evidence="3" type="ORF">ACFSUF_03185</name>
</gene>
<dbReference type="PANTHER" id="PTHR43734:SF1">
    <property type="entry name" value="PHYTOENE DESATURASE"/>
    <property type="match status" value="1"/>
</dbReference>
<dbReference type="Pfam" id="PF01593">
    <property type="entry name" value="Amino_oxidase"/>
    <property type="match status" value="1"/>
</dbReference>
<dbReference type="EMBL" id="JBHUME010000002">
    <property type="protein sequence ID" value="MFD2611423.1"/>
    <property type="molecule type" value="Genomic_DNA"/>
</dbReference>
<evidence type="ECO:0000256" key="1">
    <source>
        <dbReference type="ARBA" id="ARBA00038322"/>
    </source>
</evidence>
<sequence length="430" mass="46925">MDTTYDVAVVGGGIAGLTAAIYAAKAGQRTIVLEQQQRLGGRAVTNEKEGVYFNLGAHALFKGEAYETFKELGVRLEGSQPDVNAYGIWKKELCLMPMSLSSLVQSPLLSWKGKMEFGKWFAKLGTADTSKWNRISVRDWVEHELSDPMLRNLFYSLLRTASYAMAPELQTAGPVLKQLQRSLKGVFYVDRGWGSIVEQLRGIALSHGVECAVGWKASSVEQENGRVRSVTNAEGTRIPAANIIITAPPAAACKLIADSEQTALHRWAKQAVPVTAACLDVGLRSLPKPDHNFIYGLDQPVFLTDQSRSGKPRSAVMSEDGTHSVSLLKYQGPQPDAKRDELDLEAVLDLAQPGWRELTAARQYLPKMTVVHDFPHMNRTELPGPAVPEIQGLYVAGDWVSHGELLVDASAASAKRAVQHLVQGKQAVIA</sequence>
<dbReference type="Proteomes" id="UP001597541">
    <property type="component" value="Unassembled WGS sequence"/>
</dbReference>
<dbReference type="PANTHER" id="PTHR43734">
    <property type="entry name" value="PHYTOENE DESATURASE"/>
    <property type="match status" value="1"/>
</dbReference>
<organism evidence="3 4">
    <name type="scientific">Paenibacillus gansuensis</name>
    <dbReference type="NCBI Taxonomy" id="306542"/>
    <lineage>
        <taxon>Bacteria</taxon>
        <taxon>Bacillati</taxon>
        <taxon>Bacillota</taxon>
        <taxon>Bacilli</taxon>
        <taxon>Bacillales</taxon>
        <taxon>Paenibacillaceae</taxon>
        <taxon>Paenibacillus</taxon>
    </lineage>
</organism>
<dbReference type="PRINTS" id="PR00368">
    <property type="entry name" value="FADPNR"/>
</dbReference>
<dbReference type="Gene3D" id="3.50.50.60">
    <property type="entry name" value="FAD/NAD(P)-binding domain"/>
    <property type="match status" value="1"/>
</dbReference>
<dbReference type="Gene3D" id="3.90.660.50">
    <property type="match status" value="1"/>
</dbReference>
<dbReference type="InterPro" id="IPR002937">
    <property type="entry name" value="Amino_oxidase"/>
</dbReference>
<accession>A0ABW5P8D1</accession>
<proteinExistence type="inferred from homology"/>
<comment type="caution">
    <text evidence="3">The sequence shown here is derived from an EMBL/GenBank/DDBJ whole genome shotgun (WGS) entry which is preliminary data.</text>
</comment>
<reference evidence="4" key="1">
    <citation type="journal article" date="2019" name="Int. J. Syst. Evol. Microbiol.">
        <title>The Global Catalogue of Microorganisms (GCM) 10K type strain sequencing project: providing services to taxonomists for standard genome sequencing and annotation.</title>
        <authorList>
            <consortium name="The Broad Institute Genomics Platform"/>
            <consortium name="The Broad Institute Genome Sequencing Center for Infectious Disease"/>
            <person name="Wu L."/>
            <person name="Ma J."/>
        </authorList>
    </citation>
    <scope>NUCLEOTIDE SEQUENCE [LARGE SCALE GENOMIC DNA]</scope>
    <source>
        <strain evidence="4">KCTC 3950</strain>
    </source>
</reference>
<name>A0ABW5P8D1_9BACL</name>
<evidence type="ECO:0000313" key="3">
    <source>
        <dbReference type="EMBL" id="MFD2611423.1"/>
    </source>
</evidence>
<dbReference type="SUPFAM" id="SSF51905">
    <property type="entry name" value="FAD/NAD(P)-binding domain"/>
    <property type="match status" value="1"/>
</dbReference>
<dbReference type="RefSeq" id="WP_377600017.1">
    <property type="nucleotide sequence ID" value="NZ_JBHUME010000002.1"/>
</dbReference>
<protein>
    <submittedName>
        <fullName evidence="3">Phytoene desaturase family protein</fullName>
    </submittedName>
</protein>
<feature type="domain" description="Amine oxidase" evidence="2">
    <location>
        <begin position="14"/>
        <end position="421"/>
    </location>
</feature>
<keyword evidence="4" id="KW-1185">Reference proteome</keyword>
<dbReference type="InterPro" id="IPR036188">
    <property type="entry name" value="FAD/NAD-bd_sf"/>
</dbReference>
<evidence type="ECO:0000259" key="2">
    <source>
        <dbReference type="Pfam" id="PF01593"/>
    </source>
</evidence>
<comment type="similarity">
    <text evidence="1">Belongs to the carotenoid/retinoid oxidoreductase family. CrtN subfamily.</text>
</comment>
<evidence type="ECO:0000313" key="4">
    <source>
        <dbReference type="Proteomes" id="UP001597541"/>
    </source>
</evidence>